<dbReference type="Pfam" id="PF18317">
    <property type="entry name" value="SDH_C"/>
    <property type="match status" value="1"/>
</dbReference>
<dbReference type="InterPro" id="IPR011342">
    <property type="entry name" value="Shikimate_DH"/>
</dbReference>
<feature type="binding site" evidence="8">
    <location>
        <position position="252"/>
    </location>
    <ligand>
        <name>NADP(+)</name>
        <dbReference type="ChEBI" id="CHEBI:58349"/>
    </ligand>
</feature>
<keyword evidence="5 8" id="KW-0560">Oxidoreductase</keyword>
<evidence type="ECO:0000256" key="2">
    <source>
        <dbReference type="ARBA" id="ARBA00012962"/>
    </source>
</evidence>
<evidence type="ECO:0000256" key="8">
    <source>
        <dbReference type="HAMAP-Rule" id="MF_00222"/>
    </source>
</evidence>
<feature type="domain" description="Quinate/shikimate 5-dehydrogenase/glutamyl-tRNA reductase" evidence="9">
    <location>
        <begin position="158"/>
        <end position="224"/>
    </location>
</feature>
<accession>A0AAN4U1L2</accession>
<dbReference type="GO" id="GO:0050661">
    <property type="term" value="F:NADP binding"/>
    <property type="evidence" value="ECO:0007669"/>
    <property type="project" value="InterPro"/>
</dbReference>
<dbReference type="NCBIfam" id="NF001312">
    <property type="entry name" value="PRK00258.1-4"/>
    <property type="match status" value="1"/>
</dbReference>
<dbReference type="Pfam" id="PF08501">
    <property type="entry name" value="Shikimate_dh_N"/>
    <property type="match status" value="1"/>
</dbReference>
<evidence type="ECO:0000256" key="7">
    <source>
        <dbReference type="ARBA" id="ARBA00049442"/>
    </source>
</evidence>
<sequence length="310" mass="32491">MGTETGAAVAALLERHLDGALNLADAKAELAALFPQGQPILAAVTGWPLAYTRSPILHNYWCAAYGIDGLYLRLPLALERFEAGVRALQALGFAGLNVTIPHKEAAYSLAGRHTHQARRAGAVNTLVFSPDGTILGDCTDGTGYLDSLDQAGITLPRETLVLGAGGASRAVCAALLDAGCDLAIANRTRSRAQSLVEALGGGTVLDWQEWPEALASFGLLTNTTSLGMAGQETHDWAATLALASSDLVVSDIVYMPLETPLLAAARARGLKGVDGLGMLINQARPGFAAWFGHEPQVDDALRARLIETID</sequence>
<dbReference type="SUPFAM" id="SSF51735">
    <property type="entry name" value="NAD(P)-binding Rossmann-fold domains"/>
    <property type="match status" value="1"/>
</dbReference>
<feature type="binding site" evidence="8">
    <location>
        <position position="275"/>
    </location>
    <ligand>
        <name>NADP(+)</name>
        <dbReference type="ChEBI" id="CHEBI:58349"/>
    </ligand>
</feature>
<comment type="caution">
    <text evidence="12">The sequence shown here is derived from an EMBL/GenBank/DDBJ whole genome shotgun (WGS) entry which is preliminary data.</text>
</comment>
<dbReference type="GO" id="GO:0009423">
    <property type="term" value="P:chorismate biosynthetic process"/>
    <property type="evidence" value="ECO:0007669"/>
    <property type="project" value="UniProtKB-UniRule"/>
</dbReference>
<dbReference type="EC" id="1.1.1.25" evidence="2 8"/>
<dbReference type="GO" id="GO:0019632">
    <property type="term" value="P:shikimate metabolic process"/>
    <property type="evidence" value="ECO:0007669"/>
    <property type="project" value="InterPro"/>
</dbReference>
<dbReference type="GO" id="GO:0008652">
    <property type="term" value="P:amino acid biosynthetic process"/>
    <property type="evidence" value="ECO:0007669"/>
    <property type="project" value="UniProtKB-KW"/>
</dbReference>
<dbReference type="Gene3D" id="3.40.50.10860">
    <property type="entry name" value="Leucine Dehydrogenase, chain A, domain 1"/>
    <property type="match status" value="1"/>
</dbReference>
<evidence type="ECO:0000313" key="13">
    <source>
        <dbReference type="Proteomes" id="UP000321287"/>
    </source>
</evidence>
<dbReference type="PANTHER" id="PTHR21089:SF1">
    <property type="entry name" value="BIFUNCTIONAL 3-DEHYDROQUINATE DEHYDRATASE_SHIKIMATE DEHYDROGENASE, CHLOROPLASTIC"/>
    <property type="match status" value="1"/>
</dbReference>
<keyword evidence="13" id="KW-1185">Reference proteome</keyword>
<feature type="binding site" evidence="8">
    <location>
        <position position="124"/>
    </location>
    <ligand>
        <name>shikimate</name>
        <dbReference type="ChEBI" id="CHEBI:36208"/>
    </ligand>
</feature>
<dbReference type="KEGG" id="abg:Asbog_01702"/>
<dbReference type="InterPro" id="IPR013708">
    <property type="entry name" value="Shikimate_DH-bd_N"/>
</dbReference>
<dbReference type="SUPFAM" id="SSF53223">
    <property type="entry name" value="Aminoacid dehydrogenase-like, N-terminal domain"/>
    <property type="match status" value="1"/>
</dbReference>
<evidence type="ECO:0000256" key="5">
    <source>
        <dbReference type="ARBA" id="ARBA00023002"/>
    </source>
</evidence>
<feature type="binding site" evidence="8">
    <location>
        <begin position="186"/>
        <end position="191"/>
    </location>
    <ligand>
        <name>NADP(+)</name>
        <dbReference type="ChEBI" id="CHEBI:58349"/>
    </ligand>
</feature>
<comment type="similarity">
    <text evidence="8">Belongs to the shikimate dehydrogenase family.</text>
</comment>
<evidence type="ECO:0000259" key="11">
    <source>
        <dbReference type="Pfam" id="PF18317"/>
    </source>
</evidence>
<evidence type="ECO:0000259" key="10">
    <source>
        <dbReference type="Pfam" id="PF08501"/>
    </source>
</evidence>
<dbReference type="InterPro" id="IPR036291">
    <property type="entry name" value="NAD(P)-bd_dom_sf"/>
</dbReference>
<dbReference type="GO" id="GO:0004764">
    <property type="term" value="F:shikimate 3-dehydrogenase (NADP+) activity"/>
    <property type="evidence" value="ECO:0007669"/>
    <property type="project" value="UniProtKB-UniRule"/>
</dbReference>
<evidence type="ECO:0000313" key="12">
    <source>
        <dbReference type="EMBL" id="GEL52616.1"/>
    </source>
</evidence>
<feature type="binding site" evidence="8">
    <location>
        <begin position="163"/>
        <end position="167"/>
    </location>
    <ligand>
        <name>NADP(+)</name>
        <dbReference type="ChEBI" id="CHEBI:58349"/>
    </ligand>
</feature>
<protein>
    <recommendedName>
        <fullName evidence="2 8">Shikimate dehydrogenase (NADP(+))</fullName>
        <shortName evidence="8">SDH</shortName>
        <ecNumber evidence="2 8">1.1.1.25</ecNumber>
    </recommendedName>
</protein>
<proteinExistence type="inferred from homology"/>
<dbReference type="Pfam" id="PF01488">
    <property type="entry name" value="Shikimate_DH"/>
    <property type="match status" value="1"/>
</dbReference>
<feature type="domain" description="SDH C-terminal" evidence="11">
    <location>
        <begin position="275"/>
        <end position="300"/>
    </location>
</feature>
<dbReference type="HAMAP" id="MF_00222">
    <property type="entry name" value="Shikimate_DH_AroE"/>
    <property type="match status" value="1"/>
</dbReference>
<dbReference type="InterPro" id="IPR046346">
    <property type="entry name" value="Aminoacid_DH-like_N_sf"/>
</dbReference>
<comment type="function">
    <text evidence="8">Involved in the biosynthesis of the chorismate, which leads to the biosynthesis of aromatic amino acids. Catalyzes the reversible NADPH linked reduction of 3-dehydroshikimate (DHSA) to yield shikimate (SA).</text>
</comment>
<dbReference type="NCBIfam" id="TIGR00507">
    <property type="entry name" value="aroE"/>
    <property type="match status" value="1"/>
</dbReference>
<keyword evidence="3 8" id="KW-0028">Amino-acid biosynthesis</keyword>
<keyword evidence="6 8" id="KW-0057">Aromatic amino acid biosynthesis</keyword>
<name>A0AAN4U1L2_9PROT</name>
<feature type="binding site" evidence="8">
    <location>
        <position position="282"/>
    </location>
    <ligand>
        <name>shikimate</name>
        <dbReference type="ChEBI" id="CHEBI:36208"/>
    </ligand>
</feature>
<comment type="caution">
    <text evidence="8">Lacks conserved residue(s) required for the propagation of feature annotation.</text>
</comment>
<dbReference type="Gene3D" id="3.40.50.720">
    <property type="entry name" value="NAD(P)-binding Rossmann-like Domain"/>
    <property type="match status" value="1"/>
</dbReference>
<evidence type="ECO:0000256" key="3">
    <source>
        <dbReference type="ARBA" id="ARBA00022605"/>
    </source>
</evidence>
<feature type="binding site" evidence="8">
    <location>
        <position position="254"/>
    </location>
    <ligand>
        <name>shikimate</name>
        <dbReference type="ChEBI" id="CHEBI:36208"/>
    </ligand>
</feature>
<dbReference type="EMBL" id="BJVS01000001">
    <property type="protein sequence ID" value="GEL52616.1"/>
    <property type="molecule type" value="Genomic_DNA"/>
</dbReference>
<feature type="binding site" evidence="8">
    <location>
        <position position="140"/>
    </location>
    <ligand>
        <name>shikimate</name>
        <dbReference type="ChEBI" id="CHEBI:36208"/>
    </ligand>
</feature>
<evidence type="ECO:0000259" key="9">
    <source>
        <dbReference type="Pfam" id="PF01488"/>
    </source>
</evidence>
<feature type="active site" description="Proton acceptor" evidence="8">
    <location>
        <position position="103"/>
    </location>
</feature>
<gene>
    <name evidence="8 12" type="primary">aroE</name>
    <name evidence="12" type="ORF">ABO01nite_06230</name>
</gene>
<dbReference type="InterPro" id="IPR041121">
    <property type="entry name" value="SDH_C"/>
</dbReference>
<comment type="subunit">
    <text evidence="8">Homodimer.</text>
</comment>
<feature type="binding site" evidence="8">
    <location>
        <begin position="52"/>
        <end position="54"/>
    </location>
    <ligand>
        <name>shikimate</name>
        <dbReference type="ChEBI" id="CHEBI:36208"/>
    </ligand>
</feature>
<dbReference type="InterPro" id="IPR022893">
    <property type="entry name" value="Shikimate_DH_fam"/>
</dbReference>
<dbReference type="AlphaFoldDB" id="A0AAN4U1L2"/>
<dbReference type="GO" id="GO:0005829">
    <property type="term" value="C:cytosol"/>
    <property type="evidence" value="ECO:0007669"/>
    <property type="project" value="TreeGrafter"/>
</dbReference>
<organism evidence="12 13">
    <name type="scientific">Asaia bogorensis NBRC 16594</name>
    <dbReference type="NCBI Taxonomy" id="1231624"/>
    <lineage>
        <taxon>Bacteria</taxon>
        <taxon>Pseudomonadati</taxon>
        <taxon>Pseudomonadota</taxon>
        <taxon>Alphaproteobacteria</taxon>
        <taxon>Acetobacterales</taxon>
        <taxon>Acetobacteraceae</taxon>
        <taxon>Asaia</taxon>
    </lineage>
</organism>
<evidence type="ECO:0000256" key="4">
    <source>
        <dbReference type="ARBA" id="ARBA00022857"/>
    </source>
</evidence>
<keyword evidence="4 8" id="KW-0521">NADP</keyword>
<reference evidence="12 13" key="1">
    <citation type="submission" date="2019-07" db="EMBL/GenBank/DDBJ databases">
        <title>Whole genome shotgun sequence of Asaia bogorensis NBRC 16594.</title>
        <authorList>
            <person name="Hosoyama A."/>
            <person name="Uohara A."/>
            <person name="Ohji S."/>
            <person name="Ichikawa N."/>
        </authorList>
    </citation>
    <scope>NUCLEOTIDE SEQUENCE [LARGE SCALE GENOMIC DNA]</scope>
    <source>
        <strain evidence="12 13">NBRC 16594</strain>
    </source>
</reference>
<feature type="domain" description="Shikimate dehydrogenase substrate binding N-terminal" evidence="10">
    <location>
        <begin position="44"/>
        <end position="126"/>
    </location>
</feature>
<dbReference type="GO" id="GO:0009073">
    <property type="term" value="P:aromatic amino acid family biosynthetic process"/>
    <property type="evidence" value="ECO:0007669"/>
    <property type="project" value="UniProtKB-KW"/>
</dbReference>
<comment type="catalytic activity">
    <reaction evidence="7 8">
        <text>shikimate + NADP(+) = 3-dehydroshikimate + NADPH + H(+)</text>
        <dbReference type="Rhea" id="RHEA:17737"/>
        <dbReference type="ChEBI" id="CHEBI:15378"/>
        <dbReference type="ChEBI" id="CHEBI:16630"/>
        <dbReference type="ChEBI" id="CHEBI:36208"/>
        <dbReference type="ChEBI" id="CHEBI:57783"/>
        <dbReference type="ChEBI" id="CHEBI:58349"/>
        <dbReference type="EC" id="1.1.1.25"/>
    </reaction>
</comment>
<feature type="binding site" evidence="8">
    <location>
        <position position="99"/>
    </location>
    <ligand>
        <name>shikimate</name>
        <dbReference type="ChEBI" id="CHEBI:36208"/>
    </ligand>
</feature>
<dbReference type="Proteomes" id="UP000321287">
    <property type="component" value="Unassembled WGS sequence"/>
</dbReference>
<comment type="pathway">
    <text evidence="1 8">Metabolic intermediate biosynthesis; chorismate biosynthesis; chorismate from D-erythrose 4-phosphate and phosphoenolpyruvate: step 4/7.</text>
</comment>
<evidence type="ECO:0000256" key="1">
    <source>
        <dbReference type="ARBA" id="ARBA00004871"/>
    </source>
</evidence>
<dbReference type="InterPro" id="IPR006151">
    <property type="entry name" value="Shikm_DH/Glu-tRNA_Rdtase"/>
</dbReference>
<dbReference type="PANTHER" id="PTHR21089">
    <property type="entry name" value="SHIKIMATE DEHYDROGENASE"/>
    <property type="match status" value="1"/>
</dbReference>
<evidence type="ECO:0000256" key="6">
    <source>
        <dbReference type="ARBA" id="ARBA00023141"/>
    </source>
</evidence>
<dbReference type="CDD" id="cd01065">
    <property type="entry name" value="NAD_bind_Shikimate_DH"/>
    <property type="match status" value="1"/>
</dbReference>